<feature type="region of interest" description="Disordered" evidence="1">
    <location>
        <begin position="1"/>
        <end position="38"/>
    </location>
</feature>
<dbReference type="RefSeq" id="WP_092230256.1">
    <property type="nucleotide sequence ID" value="NZ_FNLL01000002.1"/>
</dbReference>
<proteinExistence type="predicted"/>
<evidence type="ECO:0000313" key="3">
    <source>
        <dbReference type="Proteomes" id="UP000199608"/>
    </source>
</evidence>
<organism evidence="2 3">
    <name type="scientific">Desulfobacula phenolica</name>
    <dbReference type="NCBI Taxonomy" id="90732"/>
    <lineage>
        <taxon>Bacteria</taxon>
        <taxon>Pseudomonadati</taxon>
        <taxon>Thermodesulfobacteriota</taxon>
        <taxon>Desulfobacteria</taxon>
        <taxon>Desulfobacterales</taxon>
        <taxon>Desulfobacteraceae</taxon>
        <taxon>Desulfobacula</taxon>
    </lineage>
</organism>
<protein>
    <submittedName>
        <fullName evidence="2">Uncharacterized protein</fullName>
    </submittedName>
</protein>
<dbReference type="AlphaFoldDB" id="A0A1H2DSD3"/>
<dbReference type="Proteomes" id="UP000199608">
    <property type="component" value="Unassembled WGS sequence"/>
</dbReference>
<sequence>MTTVPGHNLVIQQSGSAQELANQAHTPKPSPEQAAAQQATNIRVKNTTVQEFDASEKLKAKKEKDALKKKQKLKQAKKKKRQLEMNQDPDATGRLLDTTV</sequence>
<feature type="compositionally biased region" description="Basic residues" evidence="1">
    <location>
        <begin position="69"/>
        <end position="81"/>
    </location>
</feature>
<feature type="region of interest" description="Disordered" evidence="1">
    <location>
        <begin position="60"/>
        <end position="100"/>
    </location>
</feature>
<evidence type="ECO:0000256" key="1">
    <source>
        <dbReference type="SAM" id="MobiDB-lite"/>
    </source>
</evidence>
<accession>A0A1H2DSD3</accession>
<evidence type="ECO:0000313" key="2">
    <source>
        <dbReference type="EMBL" id="SDT85795.1"/>
    </source>
</evidence>
<reference evidence="3" key="1">
    <citation type="submission" date="2016-10" db="EMBL/GenBank/DDBJ databases">
        <authorList>
            <person name="Varghese N."/>
            <person name="Submissions S."/>
        </authorList>
    </citation>
    <scope>NUCLEOTIDE SEQUENCE [LARGE SCALE GENOMIC DNA]</scope>
    <source>
        <strain evidence="3">DSM 3384</strain>
    </source>
</reference>
<dbReference type="EMBL" id="FNLL01000002">
    <property type="protein sequence ID" value="SDT85795.1"/>
    <property type="molecule type" value="Genomic_DNA"/>
</dbReference>
<gene>
    <name evidence="2" type="ORF">SAMN04487931_10292</name>
</gene>
<keyword evidence="3" id="KW-1185">Reference proteome</keyword>
<name>A0A1H2DSD3_9BACT</name>
<feature type="compositionally biased region" description="Polar residues" evidence="1">
    <location>
        <begin position="1"/>
        <end position="25"/>
    </location>
</feature>